<reference evidence="3" key="1">
    <citation type="journal article" date="2015" name="Genome Announc.">
        <title>Draft Genome Sequence of Anaerolineae Strain TC1, a Novel Isolate from a Methanogenic Wastewater Treatment System.</title>
        <authorList>
            <person name="Matsuura N."/>
            <person name="Tourlousse D.M."/>
            <person name="Sun L."/>
            <person name="Toyonaga M."/>
            <person name="Kuroda K."/>
            <person name="Ohashi A."/>
            <person name="Cruz R."/>
            <person name="Yamaguchi T."/>
            <person name="Sekiguchi Y."/>
        </authorList>
    </citation>
    <scope>NUCLEOTIDE SEQUENCE [LARGE SCALE GENOMIC DNA]</scope>
    <source>
        <strain evidence="3">TC1</strain>
    </source>
</reference>
<feature type="compositionally biased region" description="Polar residues" evidence="1">
    <location>
        <begin position="363"/>
        <end position="372"/>
    </location>
</feature>
<evidence type="ECO:0000256" key="1">
    <source>
        <dbReference type="SAM" id="MobiDB-lite"/>
    </source>
</evidence>
<feature type="transmembrane region" description="Helical" evidence="2">
    <location>
        <begin position="421"/>
        <end position="443"/>
    </location>
</feature>
<evidence type="ECO:0000313" key="3">
    <source>
        <dbReference type="EMBL" id="GAP41851.1"/>
    </source>
</evidence>
<evidence type="ECO:0000313" key="4">
    <source>
        <dbReference type="Proteomes" id="UP000053370"/>
    </source>
</evidence>
<organism evidence="3">
    <name type="scientific">Flexilinea flocculi</name>
    <dbReference type="NCBI Taxonomy" id="1678840"/>
    <lineage>
        <taxon>Bacteria</taxon>
        <taxon>Bacillati</taxon>
        <taxon>Chloroflexota</taxon>
        <taxon>Anaerolineae</taxon>
        <taxon>Anaerolineales</taxon>
        <taxon>Anaerolineaceae</taxon>
        <taxon>Flexilinea</taxon>
    </lineage>
</organism>
<evidence type="ECO:0000256" key="2">
    <source>
        <dbReference type="SAM" id="Phobius"/>
    </source>
</evidence>
<protein>
    <submittedName>
        <fullName evidence="3">Uncharacterized protein</fullName>
    </submittedName>
</protein>
<name>A0A0S7BTK7_9CHLR</name>
<keyword evidence="4" id="KW-1185">Reference proteome</keyword>
<proteinExistence type="predicted"/>
<dbReference type="Proteomes" id="UP000053370">
    <property type="component" value="Unassembled WGS sequence"/>
</dbReference>
<dbReference type="AlphaFoldDB" id="A0A0S7BTK7"/>
<keyword evidence="2" id="KW-0472">Membrane</keyword>
<keyword evidence="2" id="KW-0812">Transmembrane</keyword>
<keyword evidence="2" id="KW-1133">Transmembrane helix</keyword>
<dbReference type="OrthoDB" id="152683at2"/>
<accession>A0A0S7BTK7</accession>
<dbReference type="EMBL" id="DF968181">
    <property type="protein sequence ID" value="GAP41851.1"/>
    <property type="molecule type" value="Genomic_DNA"/>
</dbReference>
<sequence length="832" mass="92316">MGNGGILFDLNILPMNLINNRNLGELPGLQVFSAPKKCDKSRQNDVLIVLISSGNLHQYGQELAVWGKIISNGYFSARGSFTMGINAAVKKIGDYLQKTCPGMVLPNVVINMIVMRDRTLMIGHTGPANTTIVYADHIDNFSNELSIGFGQGEQNVRFYQAEIHSGDLILMCPYIPKGWTNEAILDATSESPLNVVRYLLDQAHGNLQGAVIQVKAGHGEILYRYKPPISTNIALGFENEPERKPEIPEKQSTNAKKTANLLSSEKAVSLMDKPGVLMGNDQESERPLYRLRVPFESLPDFNPLENITRENQLHEEYVAKSDEESNGATEKFVQEGTDNLKVPDEKSSSSDAQKAEELGTFSDAGSTEAENSVDSRHDPTDPAIPDQRTLSARERIARKKLSLNDSALNEKTIKKKNTKNLILLLVFGFLIPICTALIFFFIYSGRGKNEIYRESLGLAVDTAKVAVQQADPVLRRISWEKVLEYLDEADQYGSSKASTDLRYQSYAELESIEKGKQTIYHYALSNQLPNGTNLIRIESTPQYVYALDQTTGSILRFFIYSNGLTLDNSFQCKPGTYPIYKKPGSESSPLDQTDSQATEQELVVKNLIDFVILPTGEFGNITLAAIDGEANLLYCAAEGKNSAVHLETPPIGWLGLDGLFFASKTLFVLDARNEAIWKFDFLDDDGFSTEPKSYFGAGAPSMRDVVDFVVYGDYSYLLRSNGTLIFCDYTGYDPACSYIFELKNAEGQLIDLTKKHMIQIRMNASPDTSLYLMDEKRQSVINMTLKLNLIRYIVPDRFAGEGGGKIVTGFGLLNTSNIVWASGSDLYIGQMP</sequence>
<feature type="compositionally biased region" description="Basic and acidic residues" evidence="1">
    <location>
        <begin position="341"/>
        <end position="357"/>
    </location>
</feature>
<gene>
    <name evidence="3" type="ORF">ATC1_131847</name>
</gene>
<feature type="region of interest" description="Disordered" evidence="1">
    <location>
        <begin position="334"/>
        <end position="390"/>
    </location>
</feature>
<dbReference type="RefSeq" id="WP_062283879.1">
    <property type="nucleotide sequence ID" value="NZ_DF968181.1"/>
</dbReference>